<evidence type="ECO:0000313" key="4">
    <source>
        <dbReference type="EMBL" id="RLL14641.1"/>
    </source>
</evidence>
<dbReference type="InterPro" id="IPR036388">
    <property type="entry name" value="WH-like_DNA-bd_sf"/>
</dbReference>
<dbReference type="InterPro" id="IPR041614">
    <property type="entry name" value="DprA_WH"/>
</dbReference>
<protein>
    <submittedName>
        <fullName evidence="4">DNA-protecting protein DprA</fullName>
    </submittedName>
</protein>
<dbReference type="GO" id="GO:0009294">
    <property type="term" value="P:DNA-mediated transformation"/>
    <property type="evidence" value="ECO:0007669"/>
    <property type="project" value="InterPro"/>
</dbReference>
<reference evidence="4 5" key="1">
    <citation type="submission" date="2018-10" db="EMBL/GenBank/DDBJ databases">
        <title>Anaerotruncus faecis sp. nov., isolated from human feces.</title>
        <authorList>
            <person name="Wang Y.-J."/>
        </authorList>
    </citation>
    <scope>NUCLEOTIDE SEQUENCE [LARGE SCALE GENOMIC DNA]</scope>
    <source>
        <strain evidence="4 5">22A2-44</strain>
    </source>
</reference>
<sequence length="416" mass="44516">MADGLYWIWLQEALGAGSIKADRVIREIGAPEKLYRMSEEELRATGIFAPKEIERIRSADLRKAEENLRLSRRCGCAVITPDSPDYPEALTNIDGMPCVLYVLGDLRGLREELVLTLVGTRTSTDYGEQCARRLAYDLASAGCTVASGLAVGVDYAAHDGALAANGRSVGLLACGLDIDYPSESRGLKRRILDEGGVLMTEFPFGERPQRYNFNIRNRLLAGISAGVVVVQAPEQSGALNTARHALDQNRDVFAVPGEIFDPSMTGCNRLIKDGAKLVLNVYSILEEYIGRFPAGIDAHTVVRKIRSAGQDVNPQPLNGPRKVPRPSMGEALPLMVAQEAVPPAERPGEAALGELGVSEEARSLYAALGDLPEGAEPLAGRAGLTAAQALAALTELELFGLVRALPGGRYLAGAPE</sequence>
<organism evidence="4 5">
    <name type="scientific">Anaerotruncus massiliensis</name>
    <name type="common">ex Liu et al. 2021</name>
    <dbReference type="NCBI Taxonomy" id="2321404"/>
    <lineage>
        <taxon>Bacteria</taxon>
        <taxon>Bacillati</taxon>
        <taxon>Bacillota</taxon>
        <taxon>Clostridia</taxon>
        <taxon>Eubacteriales</taxon>
        <taxon>Oscillospiraceae</taxon>
        <taxon>Anaerotruncus</taxon>
    </lineage>
</organism>
<dbReference type="Pfam" id="PF02481">
    <property type="entry name" value="DNA_processg_A"/>
    <property type="match status" value="1"/>
</dbReference>
<comment type="caution">
    <text evidence="4">The sequence shown here is derived from an EMBL/GenBank/DDBJ whole genome shotgun (WGS) entry which is preliminary data.</text>
</comment>
<dbReference type="InterPro" id="IPR057666">
    <property type="entry name" value="DrpA_SLOG"/>
</dbReference>
<proteinExistence type="inferred from homology"/>
<name>A0A498D4Q1_9FIRM</name>
<dbReference type="RefSeq" id="WP_121585722.1">
    <property type="nucleotide sequence ID" value="NZ_RCHT01000001.1"/>
</dbReference>
<feature type="domain" description="DprA winged helix" evidence="3">
    <location>
        <begin position="357"/>
        <end position="408"/>
    </location>
</feature>
<feature type="domain" description="Smf/DprA SLOG" evidence="2">
    <location>
        <begin position="78"/>
        <end position="288"/>
    </location>
</feature>
<evidence type="ECO:0000259" key="2">
    <source>
        <dbReference type="Pfam" id="PF02481"/>
    </source>
</evidence>
<comment type="similarity">
    <text evidence="1">Belongs to the DprA/Smf family.</text>
</comment>
<dbReference type="Proteomes" id="UP000276301">
    <property type="component" value="Unassembled WGS sequence"/>
</dbReference>
<dbReference type="NCBIfam" id="TIGR00732">
    <property type="entry name" value="dprA"/>
    <property type="match status" value="1"/>
</dbReference>
<dbReference type="Gene3D" id="3.40.50.450">
    <property type="match status" value="1"/>
</dbReference>
<dbReference type="AlphaFoldDB" id="A0A498D4Q1"/>
<accession>A0A498D4Q1</accession>
<dbReference type="PANTHER" id="PTHR43022">
    <property type="entry name" value="PROTEIN SMF"/>
    <property type="match status" value="1"/>
</dbReference>
<dbReference type="InterPro" id="IPR003488">
    <property type="entry name" value="DprA"/>
</dbReference>
<evidence type="ECO:0000259" key="3">
    <source>
        <dbReference type="Pfam" id="PF17782"/>
    </source>
</evidence>
<evidence type="ECO:0000313" key="5">
    <source>
        <dbReference type="Proteomes" id="UP000276301"/>
    </source>
</evidence>
<keyword evidence="5" id="KW-1185">Reference proteome</keyword>
<dbReference type="SUPFAM" id="SSF102405">
    <property type="entry name" value="MCP/YpsA-like"/>
    <property type="match status" value="1"/>
</dbReference>
<evidence type="ECO:0000256" key="1">
    <source>
        <dbReference type="ARBA" id="ARBA00006525"/>
    </source>
</evidence>
<gene>
    <name evidence="4" type="primary">dprA</name>
    <name evidence="4" type="ORF">D4A47_01280</name>
</gene>
<dbReference type="PANTHER" id="PTHR43022:SF1">
    <property type="entry name" value="PROTEIN SMF"/>
    <property type="match status" value="1"/>
</dbReference>
<dbReference type="Pfam" id="PF17782">
    <property type="entry name" value="WHD_DprA"/>
    <property type="match status" value="1"/>
</dbReference>
<dbReference type="Gene3D" id="1.10.10.10">
    <property type="entry name" value="Winged helix-like DNA-binding domain superfamily/Winged helix DNA-binding domain"/>
    <property type="match status" value="1"/>
</dbReference>
<dbReference type="EMBL" id="RCHT01000001">
    <property type="protein sequence ID" value="RLL14641.1"/>
    <property type="molecule type" value="Genomic_DNA"/>
</dbReference>